<dbReference type="Gene3D" id="1.10.1060.10">
    <property type="entry name" value="Alpha-helical ferredoxin"/>
    <property type="match status" value="1"/>
</dbReference>
<evidence type="ECO:0000259" key="4">
    <source>
        <dbReference type="PROSITE" id="PS51387"/>
    </source>
</evidence>
<dbReference type="InterPro" id="IPR017896">
    <property type="entry name" value="4Fe4S_Fe-S-bd"/>
</dbReference>
<dbReference type="GO" id="GO:0071949">
    <property type="term" value="F:FAD binding"/>
    <property type="evidence" value="ECO:0007669"/>
    <property type="project" value="InterPro"/>
</dbReference>
<dbReference type="PANTHER" id="PTHR42934">
    <property type="entry name" value="GLYCOLATE OXIDASE SUBUNIT GLCD"/>
    <property type="match status" value="1"/>
</dbReference>
<organism evidence="5 6">
    <name type="scientific">Paraburkholderia solisilvae</name>
    <dbReference type="NCBI Taxonomy" id="624376"/>
    <lineage>
        <taxon>Bacteria</taxon>
        <taxon>Pseudomonadati</taxon>
        <taxon>Pseudomonadota</taxon>
        <taxon>Betaproteobacteria</taxon>
        <taxon>Burkholderiales</taxon>
        <taxon>Burkholderiaceae</taxon>
        <taxon>Paraburkholderia</taxon>
    </lineage>
</organism>
<dbReference type="SUPFAM" id="SSF46548">
    <property type="entry name" value="alpha-helical ferredoxin"/>
    <property type="match status" value="1"/>
</dbReference>
<evidence type="ECO:0000256" key="3">
    <source>
        <dbReference type="SAM" id="MobiDB-lite"/>
    </source>
</evidence>
<evidence type="ECO:0000313" key="5">
    <source>
        <dbReference type="EMBL" id="CAB3750770.1"/>
    </source>
</evidence>
<keyword evidence="6" id="KW-1185">Reference proteome</keyword>
<dbReference type="Pfam" id="PF12447">
    <property type="entry name" value="DUF3683"/>
    <property type="match status" value="1"/>
</dbReference>
<reference evidence="5 6" key="1">
    <citation type="submission" date="2020-04" db="EMBL/GenBank/DDBJ databases">
        <authorList>
            <person name="De Canck E."/>
        </authorList>
    </citation>
    <scope>NUCLEOTIDE SEQUENCE [LARGE SCALE GENOMIC DNA]</scope>
    <source>
        <strain evidence="5 6">LMG 29739</strain>
    </source>
</reference>
<dbReference type="InterPro" id="IPR016164">
    <property type="entry name" value="FAD-linked_Oxase-like_C"/>
</dbReference>
<dbReference type="Gene3D" id="3.30.465.10">
    <property type="match status" value="1"/>
</dbReference>
<evidence type="ECO:0000313" key="6">
    <source>
        <dbReference type="Proteomes" id="UP000494329"/>
    </source>
</evidence>
<dbReference type="InterPro" id="IPR004017">
    <property type="entry name" value="Cys_rich_dom"/>
</dbReference>
<dbReference type="InterPro" id="IPR051914">
    <property type="entry name" value="FAD-linked_OxidoTrans_Type4"/>
</dbReference>
<dbReference type="Pfam" id="PF11880">
    <property type="entry name" value="DUF3400"/>
    <property type="match status" value="1"/>
</dbReference>
<dbReference type="SUPFAM" id="SSF56176">
    <property type="entry name" value="FAD-binding/transporter-associated domain-like"/>
    <property type="match status" value="1"/>
</dbReference>
<dbReference type="InterPro" id="IPR006094">
    <property type="entry name" value="Oxid_FAD_bind_N"/>
</dbReference>
<feature type="region of interest" description="Disordered" evidence="3">
    <location>
        <begin position="1291"/>
        <end position="1314"/>
    </location>
</feature>
<dbReference type="InterPro" id="IPR022153">
    <property type="entry name" value="DUF3683"/>
</dbReference>
<gene>
    <name evidence="5" type="ORF">LMG29739_01143</name>
</gene>
<dbReference type="GO" id="GO:0051536">
    <property type="term" value="F:iron-sulfur cluster binding"/>
    <property type="evidence" value="ECO:0007669"/>
    <property type="project" value="InterPro"/>
</dbReference>
<feature type="domain" description="FAD-binding PCMH-type" evidence="4">
    <location>
        <begin position="191"/>
        <end position="427"/>
    </location>
</feature>
<protein>
    <recommendedName>
        <fullName evidence="4">FAD-binding PCMH-type domain-containing protein</fullName>
    </recommendedName>
</protein>
<dbReference type="EMBL" id="CADIKF010000006">
    <property type="protein sequence ID" value="CAB3750770.1"/>
    <property type="molecule type" value="Genomic_DNA"/>
</dbReference>
<evidence type="ECO:0000256" key="2">
    <source>
        <dbReference type="ARBA" id="ARBA00022827"/>
    </source>
</evidence>
<dbReference type="Pfam" id="PF01565">
    <property type="entry name" value="FAD_binding_4"/>
    <property type="match status" value="1"/>
</dbReference>
<dbReference type="Pfam" id="PF02913">
    <property type="entry name" value="FAD-oxidase_C"/>
    <property type="match status" value="2"/>
</dbReference>
<accession>A0A6J5D8V9</accession>
<evidence type="ECO:0000256" key="1">
    <source>
        <dbReference type="ARBA" id="ARBA00022630"/>
    </source>
</evidence>
<dbReference type="Proteomes" id="UP000494329">
    <property type="component" value="Unassembled WGS sequence"/>
</dbReference>
<dbReference type="PROSITE" id="PS51387">
    <property type="entry name" value="FAD_PCMH"/>
    <property type="match status" value="1"/>
</dbReference>
<keyword evidence="2" id="KW-0274">FAD</keyword>
<dbReference type="PANTHER" id="PTHR42934:SF2">
    <property type="entry name" value="GLYCOLATE OXIDASE SUBUNIT GLCD"/>
    <property type="match status" value="1"/>
</dbReference>
<dbReference type="SUPFAM" id="SSF55103">
    <property type="entry name" value="FAD-linked oxidases, C-terminal domain"/>
    <property type="match status" value="1"/>
</dbReference>
<dbReference type="Pfam" id="PF13183">
    <property type="entry name" value="Fer4_8"/>
    <property type="match status" value="1"/>
</dbReference>
<dbReference type="InterPro" id="IPR021817">
    <property type="entry name" value="DUF3400"/>
</dbReference>
<feature type="compositionally biased region" description="Gly residues" evidence="3">
    <location>
        <begin position="1304"/>
        <end position="1314"/>
    </location>
</feature>
<dbReference type="Pfam" id="PF02754">
    <property type="entry name" value="CCG"/>
    <property type="match status" value="2"/>
</dbReference>
<dbReference type="InterPro" id="IPR016166">
    <property type="entry name" value="FAD-bd_PCMH"/>
</dbReference>
<dbReference type="GO" id="GO:0016491">
    <property type="term" value="F:oxidoreductase activity"/>
    <property type="evidence" value="ECO:0007669"/>
    <property type="project" value="UniProtKB-ARBA"/>
</dbReference>
<dbReference type="Gene3D" id="3.30.70.2740">
    <property type="match status" value="1"/>
</dbReference>
<dbReference type="InterPro" id="IPR009051">
    <property type="entry name" value="Helical_ferredxn"/>
</dbReference>
<name>A0A6J5D8V9_9BURK</name>
<keyword evidence="1" id="KW-0285">Flavoprotein</keyword>
<dbReference type="InterPro" id="IPR036318">
    <property type="entry name" value="FAD-bd_PCMH-like_sf"/>
</dbReference>
<dbReference type="RefSeq" id="WP_175109818.1">
    <property type="nucleotide sequence ID" value="NZ_CADIKF010000006.1"/>
</dbReference>
<proteinExistence type="predicted"/>
<dbReference type="InterPro" id="IPR004113">
    <property type="entry name" value="FAD-bd_oxidored_4_C"/>
</dbReference>
<sequence>MNAPQVFDPHGAPHAVAIDPAPRLREIPYNYTSFSDREIVIRLLGAEAWAALDELRSERRTGRSARMLYEVLGDIWVVRRNPYLQDDLLDNPKRRKLLTEALHHRLAEIEKRRRADLTAHGDDAGVDRAARVELLVAAARRAVESFANEFEQSAELRRRALRELGRRTQKDNIRFDGLSRVSHVTDATDWRVEYPFVVLTPDSEDEIAGLVKACFELGLTVIPRGGGTGYTGGAVPLTPFSAVINTEKLEQLGAVELTDLPGVERQVPTIYSGAGVVTRRVTEAAEQAGYVFAVDPTSLDASCIGGNIAMNAGGKKAVLWGTALDNLAWWRMVDPEGNWLEVTRLEHNRGKIHDIPVARFELKWFDGEYAPGEKLLRTESLEIEGRRFRKEGLGKDVTDKFLAGLPGVQKEGCDGLITSARWVLHKMPAHTRTVCLEFFGQARDAIPSIVEIKDYLFETSREGGAILAGLEHLDERYLRAVGYATKSKRNAFPKMVLIGDIVGDDADKVAAATSEVVRMANGKSGEGFVAVSAEARKRFWLDRSRTAAIAKHTNAFKINEDVVIPLNRMGEYTDGIERINIELSIKNKLQLVDALEAFFKAGKLPLGKSDDANEIPSAELLEDRVQHALELLNQVRARWTFLRDRLDLSLREAQHYLVGLGYAPLAEKFADRVDAQPGVTVFDVTQDRTIRVSWKQEIRAELRQIFNGGEFKPILDEAQAIHKQVLRGRVFVALHMHAGDGNVHTNIPVNSDNYEMLQDAHTAVARIMKLARTLDGVISGEHGIGITKLEFLTDDEIAEFRAYKQRVDPHGRFNAGKLLEGADLRNAYTPSFGLMGYESLIMQQSDIGAIADSVKDCLRCGKCKPVCATHVPRANLLYSPRNKILATSLLVEAFLYEEQTRRGVSIKHWDEFNDVADHCTVCHKCATPCPVKIDFGDVTMNMRNLLRKMGKKKFNPGNAAGMFFLNATNPQTINLARTAMMGIGYKAQRLGNDVLKKFAKKQTAHPPATTGKPPVVEQVIHFMNKKMPGNLPKKTARALLDIEDNKIVPIIRNPQATTVDSEAVFYFPGCGSERLFSQVGLATQAMLWEAGVQTVLPPGYLCCGYPQRGSGQYDKAEKIVTDNRVLFHRVANTLNYLDIKTVVVSCGTCYDQLAGYEFDKIFPGCRIIDIHEFLLEKGIKLDGVKGTRYMYHDPCHTPIKTMDPVKLVNQLMGSEQDGYKIEKNDRCCGESGTLAVTRPDVSTQVRFRKEEEIRKGAAKLRGIPLVAEAGSNAINMANAAAGAAGAAPGSVLKAGDGPQPNGHAHGGANGAASGGANGATTDVKILTSCPSCLQGLSRYNEDANIEADYIVVEIARHLLGENWMADYVARANNGGIERVLV</sequence>
<dbReference type="InterPro" id="IPR016169">
    <property type="entry name" value="FAD-bd_PCMH_sub2"/>
</dbReference>